<feature type="domain" description="Type II secretion system protein GspF" evidence="9">
    <location>
        <begin position="283"/>
        <end position="399"/>
    </location>
</feature>
<evidence type="ECO:0000256" key="2">
    <source>
        <dbReference type="ARBA" id="ARBA00005745"/>
    </source>
</evidence>
<organism evidence="10">
    <name type="scientific">bioreactor metagenome</name>
    <dbReference type="NCBI Taxonomy" id="1076179"/>
    <lineage>
        <taxon>unclassified sequences</taxon>
        <taxon>metagenomes</taxon>
        <taxon>ecological metagenomes</taxon>
    </lineage>
</organism>
<dbReference type="PANTHER" id="PTHR30012:SF0">
    <property type="entry name" value="TYPE II SECRETION SYSTEM PROTEIN F-RELATED"/>
    <property type="match status" value="1"/>
</dbReference>
<gene>
    <name evidence="10" type="primary">epsF_3</name>
    <name evidence="10" type="ORF">SDC9_08005</name>
</gene>
<keyword evidence="5 8" id="KW-0812">Transmembrane</keyword>
<reference evidence="10" key="1">
    <citation type="submission" date="2019-08" db="EMBL/GenBank/DDBJ databases">
        <authorList>
            <person name="Kucharzyk K."/>
            <person name="Murdoch R.W."/>
            <person name="Higgins S."/>
            <person name="Loffler F."/>
        </authorList>
    </citation>
    <scope>NUCLEOTIDE SEQUENCE</scope>
</reference>
<evidence type="ECO:0000256" key="7">
    <source>
        <dbReference type="ARBA" id="ARBA00023136"/>
    </source>
</evidence>
<dbReference type="GO" id="GO:0005886">
    <property type="term" value="C:plasma membrane"/>
    <property type="evidence" value="ECO:0007669"/>
    <property type="project" value="UniProtKB-SubCell"/>
</dbReference>
<feature type="domain" description="Type II secretion system protein GspF" evidence="9">
    <location>
        <begin position="74"/>
        <end position="197"/>
    </location>
</feature>
<evidence type="ECO:0000256" key="5">
    <source>
        <dbReference type="ARBA" id="ARBA00022692"/>
    </source>
</evidence>
<keyword evidence="7 8" id="KW-0472">Membrane</keyword>
<feature type="transmembrane region" description="Helical" evidence="8">
    <location>
        <begin position="380"/>
        <end position="401"/>
    </location>
</feature>
<sequence length="407" mass="45210">MMFKYKAIKADGTRMEGKIEAATEDDAIAILQDRQLIIVSVEQFEEKKVFGSPTTGFRLPFFGKKIKEKDIVVFSRQIATLFQSGVSALRSFRLVASETENIRLRQVLNAIGDDIQSGLSISGAMSKHDNVFGVFYSSMIKAGEESGKLDESFLYLADYLDRNYDLTQKVKKATAYPSFVIAVFVIVMGVVIAFVIPKFAEMLTVQDQELPMATKIIFGIGTFSQKYGLIVIIVLAVLAYYLYTLAKTPSGKQYLDYFKLKIPVLGTLSKKIFLSRLTDNIDTMLSSGVPIVRSLEITSEVVDNVVFKDLLIRVSKKVKGGKSLSQSFYEEEELPNILVQMTKIGEETGKLGYILKSLSTYYKREVSTAIDTTLSLIEPILIFLLAGGVGFLLAAVMIPMFSVMTGM</sequence>
<feature type="transmembrane region" description="Helical" evidence="8">
    <location>
        <begin position="175"/>
        <end position="196"/>
    </location>
</feature>
<dbReference type="PANTHER" id="PTHR30012">
    <property type="entry name" value="GENERAL SECRETION PATHWAY PROTEIN"/>
    <property type="match status" value="1"/>
</dbReference>
<dbReference type="InterPro" id="IPR003004">
    <property type="entry name" value="GspF/PilC"/>
</dbReference>
<feature type="transmembrane region" description="Helical" evidence="8">
    <location>
        <begin position="216"/>
        <end position="243"/>
    </location>
</feature>
<keyword evidence="6 8" id="KW-1133">Transmembrane helix</keyword>
<evidence type="ECO:0000256" key="4">
    <source>
        <dbReference type="ARBA" id="ARBA00022519"/>
    </source>
</evidence>
<evidence type="ECO:0000259" key="9">
    <source>
        <dbReference type="Pfam" id="PF00482"/>
    </source>
</evidence>
<dbReference type="Pfam" id="PF00482">
    <property type="entry name" value="T2SSF"/>
    <property type="match status" value="2"/>
</dbReference>
<dbReference type="EMBL" id="VSSQ01000017">
    <property type="protein sequence ID" value="MPL62385.1"/>
    <property type="molecule type" value="Genomic_DNA"/>
</dbReference>
<name>A0A644T633_9ZZZZ</name>
<comment type="subcellular location">
    <subcellularLocation>
        <location evidence="1">Cell inner membrane</location>
        <topology evidence="1">Multi-pass membrane protein</topology>
    </subcellularLocation>
</comment>
<comment type="caution">
    <text evidence="10">The sequence shown here is derived from an EMBL/GenBank/DDBJ whole genome shotgun (WGS) entry which is preliminary data.</text>
</comment>
<protein>
    <submittedName>
        <fullName evidence="10">Type II secretion system protein F</fullName>
    </submittedName>
</protein>
<evidence type="ECO:0000256" key="6">
    <source>
        <dbReference type="ARBA" id="ARBA00022989"/>
    </source>
</evidence>
<keyword evidence="3" id="KW-1003">Cell membrane</keyword>
<evidence type="ECO:0000313" key="10">
    <source>
        <dbReference type="EMBL" id="MPL62385.1"/>
    </source>
</evidence>
<dbReference type="Gene3D" id="1.20.81.30">
    <property type="entry name" value="Type II secretion system (T2SS), domain F"/>
    <property type="match status" value="2"/>
</dbReference>
<dbReference type="PRINTS" id="PR00812">
    <property type="entry name" value="BCTERIALGSPF"/>
</dbReference>
<proteinExistence type="inferred from homology"/>
<evidence type="ECO:0000256" key="3">
    <source>
        <dbReference type="ARBA" id="ARBA00022475"/>
    </source>
</evidence>
<accession>A0A644T633</accession>
<dbReference type="InterPro" id="IPR042094">
    <property type="entry name" value="T2SS_GspF_sf"/>
</dbReference>
<dbReference type="AlphaFoldDB" id="A0A644T633"/>
<evidence type="ECO:0000256" key="8">
    <source>
        <dbReference type="SAM" id="Phobius"/>
    </source>
</evidence>
<dbReference type="InterPro" id="IPR018076">
    <property type="entry name" value="T2SS_GspF_dom"/>
</dbReference>
<evidence type="ECO:0000256" key="1">
    <source>
        <dbReference type="ARBA" id="ARBA00004429"/>
    </source>
</evidence>
<dbReference type="FunFam" id="1.20.81.30:FF:000001">
    <property type="entry name" value="Type II secretion system protein F"/>
    <property type="match status" value="1"/>
</dbReference>
<comment type="similarity">
    <text evidence="2">Belongs to the GSP F family.</text>
</comment>
<keyword evidence="4" id="KW-0997">Cell inner membrane</keyword>